<reference evidence="1 2" key="1">
    <citation type="submission" date="2017-07" db="EMBL/GenBank/DDBJ databases">
        <title>Virgibacillus sp. LM2416.</title>
        <authorList>
            <person name="Tak E.J."/>
            <person name="Bae J.-W."/>
        </authorList>
    </citation>
    <scope>NUCLEOTIDE SEQUENCE [LARGE SCALE GENOMIC DNA]</scope>
    <source>
        <strain evidence="1 2">LM2416</strain>
    </source>
</reference>
<sequence length="134" mass="15421">MSYKNTFIKVSEDSTADPAIVPVPRNEKPTIASIEYELIKNNPYQYTQDDVQFKTHSIRNQIEDTDEQREQFFAKPKACFRASPLVKKYGWGIHYNAEGKVSIYGVESEAYQDYLNSEGVTVLNGMRSKRKNKS</sequence>
<dbReference type="InterPro" id="IPR046155">
    <property type="entry name" value="DUF6157"/>
</dbReference>
<gene>
    <name evidence="1" type="ORF">CFK37_00085</name>
</gene>
<dbReference type="OrthoDB" id="2361182at2"/>
<dbReference type="RefSeq" id="WP_089059995.1">
    <property type="nucleotide sequence ID" value="NZ_CP022315.1"/>
</dbReference>
<dbReference type="Pfam" id="PF19654">
    <property type="entry name" value="DUF6157"/>
    <property type="match status" value="1"/>
</dbReference>
<dbReference type="AlphaFoldDB" id="A0A220TXY8"/>
<dbReference type="Proteomes" id="UP000198312">
    <property type="component" value="Chromosome"/>
</dbReference>
<name>A0A220TXY8_9BACI</name>
<protein>
    <submittedName>
        <fullName evidence="1">Uncharacterized protein</fullName>
    </submittedName>
</protein>
<dbReference type="EMBL" id="CP022315">
    <property type="protein sequence ID" value="ASK60718.1"/>
    <property type="molecule type" value="Genomic_DNA"/>
</dbReference>
<dbReference type="KEGG" id="vil:CFK37_00085"/>
<proteinExistence type="predicted"/>
<organism evidence="1 2">
    <name type="scientific">Virgibacillus phasianinus</name>
    <dbReference type="NCBI Taxonomy" id="2017483"/>
    <lineage>
        <taxon>Bacteria</taxon>
        <taxon>Bacillati</taxon>
        <taxon>Bacillota</taxon>
        <taxon>Bacilli</taxon>
        <taxon>Bacillales</taxon>
        <taxon>Bacillaceae</taxon>
        <taxon>Virgibacillus</taxon>
    </lineage>
</organism>
<keyword evidence="2" id="KW-1185">Reference proteome</keyword>
<evidence type="ECO:0000313" key="1">
    <source>
        <dbReference type="EMBL" id="ASK60718.1"/>
    </source>
</evidence>
<accession>A0A220TXY8</accession>
<evidence type="ECO:0000313" key="2">
    <source>
        <dbReference type="Proteomes" id="UP000198312"/>
    </source>
</evidence>